<organism evidence="7">
    <name type="scientific">Heligmosomoides polygyrus</name>
    <name type="common">Parasitic roundworm</name>
    <dbReference type="NCBI Taxonomy" id="6339"/>
    <lineage>
        <taxon>Eukaryota</taxon>
        <taxon>Metazoa</taxon>
        <taxon>Ecdysozoa</taxon>
        <taxon>Nematoda</taxon>
        <taxon>Chromadorea</taxon>
        <taxon>Rhabditida</taxon>
        <taxon>Rhabditina</taxon>
        <taxon>Rhabditomorpha</taxon>
        <taxon>Strongyloidea</taxon>
        <taxon>Heligmosomidae</taxon>
        <taxon>Heligmosomoides</taxon>
    </lineage>
</organism>
<evidence type="ECO:0000313" key="8">
    <source>
        <dbReference type="Proteomes" id="UP000050761"/>
    </source>
</evidence>
<feature type="compositionally biased region" description="Low complexity" evidence="5">
    <location>
        <begin position="747"/>
        <end position="757"/>
    </location>
</feature>
<dbReference type="EMBL" id="UZAH01025441">
    <property type="protein sequence ID" value="VDO63965.1"/>
    <property type="molecule type" value="Genomic_DNA"/>
</dbReference>
<feature type="compositionally biased region" description="Polar residues" evidence="5">
    <location>
        <begin position="376"/>
        <end position="403"/>
    </location>
</feature>
<proteinExistence type="predicted"/>
<feature type="region of interest" description="Disordered" evidence="5">
    <location>
        <begin position="460"/>
        <end position="485"/>
    </location>
</feature>
<feature type="region of interest" description="Disordered" evidence="5">
    <location>
        <begin position="88"/>
        <end position="118"/>
    </location>
</feature>
<reference evidence="7 8" key="1">
    <citation type="submission" date="2018-11" db="EMBL/GenBank/DDBJ databases">
        <authorList>
            <consortium name="Pathogen Informatics"/>
        </authorList>
    </citation>
    <scope>NUCLEOTIDE SEQUENCE [LARGE SCALE GENOMIC DNA]</scope>
</reference>
<feature type="compositionally biased region" description="Polar residues" evidence="5">
    <location>
        <begin position="240"/>
        <end position="249"/>
    </location>
</feature>
<dbReference type="Gene3D" id="4.10.1060.10">
    <property type="entry name" value="Zinc finger, RanBP2-type"/>
    <property type="match status" value="1"/>
</dbReference>
<feature type="compositionally biased region" description="Low complexity" evidence="5">
    <location>
        <begin position="507"/>
        <end position="533"/>
    </location>
</feature>
<evidence type="ECO:0000259" key="6">
    <source>
        <dbReference type="PROSITE" id="PS50199"/>
    </source>
</evidence>
<feature type="compositionally biased region" description="Low complexity" evidence="5">
    <location>
        <begin position="338"/>
        <end position="354"/>
    </location>
</feature>
<evidence type="ECO:0000313" key="9">
    <source>
        <dbReference type="WBParaSite" id="HPBE_0000526701-mRNA-1"/>
    </source>
</evidence>
<accession>A0A3P8ATN8</accession>
<evidence type="ECO:0000256" key="4">
    <source>
        <dbReference type="PROSITE-ProRule" id="PRU00322"/>
    </source>
</evidence>
<name>A0A3P8ATN8_HELPZ</name>
<keyword evidence="1" id="KW-0479">Metal-binding</keyword>
<gene>
    <name evidence="7" type="ORF">HPBE_LOCUS5268</name>
</gene>
<feature type="compositionally biased region" description="Basic and acidic residues" evidence="5">
    <location>
        <begin position="357"/>
        <end position="368"/>
    </location>
</feature>
<feature type="compositionally biased region" description="Low complexity" evidence="5">
    <location>
        <begin position="651"/>
        <end position="670"/>
    </location>
</feature>
<dbReference type="SUPFAM" id="SSF90209">
    <property type="entry name" value="Ran binding protein zinc finger-like"/>
    <property type="match status" value="1"/>
</dbReference>
<dbReference type="PROSITE" id="PS01358">
    <property type="entry name" value="ZF_RANBP2_1"/>
    <property type="match status" value="1"/>
</dbReference>
<feature type="domain" description="RanBP2-type" evidence="6">
    <location>
        <begin position="537"/>
        <end position="562"/>
    </location>
</feature>
<evidence type="ECO:0000256" key="2">
    <source>
        <dbReference type="ARBA" id="ARBA00022771"/>
    </source>
</evidence>
<dbReference type="GO" id="GO:0008270">
    <property type="term" value="F:zinc ion binding"/>
    <property type="evidence" value="ECO:0007669"/>
    <property type="project" value="UniProtKB-KW"/>
</dbReference>
<feature type="compositionally biased region" description="Basic and acidic residues" evidence="5">
    <location>
        <begin position="460"/>
        <end position="470"/>
    </location>
</feature>
<keyword evidence="3" id="KW-0862">Zinc</keyword>
<dbReference type="InterPro" id="IPR036443">
    <property type="entry name" value="Znf_RanBP2_sf"/>
</dbReference>
<reference evidence="9" key="2">
    <citation type="submission" date="2019-09" db="UniProtKB">
        <authorList>
            <consortium name="WormBaseParasite"/>
        </authorList>
    </citation>
    <scope>IDENTIFICATION</scope>
</reference>
<keyword evidence="2 4" id="KW-0863">Zinc-finger</keyword>
<feature type="region of interest" description="Disordered" evidence="5">
    <location>
        <begin position="193"/>
        <end position="259"/>
    </location>
</feature>
<evidence type="ECO:0000256" key="3">
    <source>
        <dbReference type="ARBA" id="ARBA00022833"/>
    </source>
</evidence>
<dbReference type="SMART" id="SM00547">
    <property type="entry name" value="ZnF_RBZ"/>
    <property type="match status" value="2"/>
</dbReference>
<evidence type="ECO:0000313" key="7">
    <source>
        <dbReference type="EMBL" id="VDO63965.1"/>
    </source>
</evidence>
<sequence>MLIYQVDNLTNIGKTRGSRMHKTLQVVVTDSALRESGSLLTPAFEASAQSSRNLRYLSPSLLESGVSKPSVSRPVPAEDIFVMSTTTSRKRALTQDQRPATAMDGLLSTRDNPKRSRRDQFATSMLEDVEARKLPVMRGSTVPSERWAPMSSGAPPLVKSSATVPSRIQLLSSSLASQRKPYWRDITRKYQEKEKDETIKEGNEKSDNNAVHPLFDMDNNGSNCDGFGMSSTTRKRSAGPYTQDNNGSMRESDGKSKSANVFNASQLVDDDDMTGTSEDKAADIPVFAPPVKAAPPPSLLDDMVFSFEPPVKRLPGQGVCDRTLTEDNNRSDSEESESSSSSDESDNEQSSSSSDQEESKEQRKEQKTSRPPTAADSETSGAVSSSITPNSSKDVSPQTKNETSWSCPDCFITNKNVSICAACGHNKDAAAGAKTLVSNISSFGKSDNTSFRFGFAAEASKDANSNKDNDSSAPPKKSSWSDTASSFAKPAASSATVSFGINGTKPETSTTKVSTDVSSTTSTTSAPAKASESAAEKKRVAWECPDCMVQNKDSDDKCVCCGHVMYKSAGVSSATTSSVFGDRAFKVSAPPTTAAFESSLGKTEEAKPQAPAFSLGAGTAIFGSGAKPPLFGSSSSTSLFNTSFSSGSLLTSTSSAPTPATTAAPAVTGSQPAATTAPTPFVFGSASSTAKPFSIFDMKDEGPASKMPSFGNGSIFGASSTNSNQVSSSGGLLGTTTNAESAGKPLTGPSSGTGLFGSSTTAKPLFSSFGSAPDATKPPSFLGSATTASSDSFKPSPFGAALAASIEAQKPPLFGASATNSISKPLFGASAPAPPAAPTANGGLSFGFGSTSNTFGSFGGASSSTPSLSSVPSTSSTTSIFGAAPAAPAATEPPKPFQFGATIPEPTFQFGQSSGFGGTTPFQFGSAQTTAPPAAPTFQMPGITAPAAPSSNFSFTEAYEIQSVLRILPAKGTGWATLAHDRNGAGAILPKSIHRKGEDDGSVHVRIPKRATDRQTTTTKTPPADDDDDGDTQERCLTDIPVVWSAKENDTVEESEVYTVRRGPHRGRWNNQTSPALRSSIFHLWSRIVPLRVQSAVGLVIRAVLG</sequence>
<dbReference type="WBParaSite" id="HPBE_0000526701-mRNA-1">
    <property type="protein sequence ID" value="HPBE_0000526701-mRNA-1"/>
    <property type="gene ID" value="HPBE_0000526701"/>
</dbReference>
<feature type="compositionally biased region" description="Basic and acidic residues" evidence="5">
    <location>
        <begin position="193"/>
        <end position="207"/>
    </location>
</feature>
<evidence type="ECO:0000256" key="5">
    <source>
        <dbReference type="SAM" id="MobiDB-lite"/>
    </source>
</evidence>
<feature type="region of interest" description="Disordered" evidence="5">
    <location>
        <begin position="498"/>
        <end position="535"/>
    </location>
</feature>
<protein>
    <submittedName>
        <fullName evidence="9">RanBP2-type domain-containing protein</fullName>
    </submittedName>
</protein>
<evidence type="ECO:0000256" key="1">
    <source>
        <dbReference type="ARBA" id="ARBA00022723"/>
    </source>
</evidence>
<dbReference type="AlphaFoldDB" id="A0A3P8ATN8"/>
<dbReference type="PROSITE" id="PS50199">
    <property type="entry name" value="ZF_RANBP2_2"/>
    <property type="match status" value="1"/>
</dbReference>
<feature type="region of interest" description="Disordered" evidence="5">
    <location>
        <begin position="726"/>
        <end position="757"/>
    </location>
</feature>
<dbReference type="Proteomes" id="UP000050761">
    <property type="component" value="Unassembled WGS sequence"/>
</dbReference>
<feature type="compositionally biased region" description="Basic and acidic residues" evidence="5">
    <location>
        <begin position="323"/>
        <end position="333"/>
    </location>
</feature>
<keyword evidence="8" id="KW-1185">Reference proteome</keyword>
<dbReference type="InterPro" id="IPR001876">
    <property type="entry name" value="Znf_RanBP2"/>
</dbReference>
<dbReference type="OrthoDB" id="5844711at2759"/>
<feature type="region of interest" description="Disordered" evidence="5">
    <location>
        <begin position="1008"/>
        <end position="1033"/>
    </location>
</feature>
<feature type="region of interest" description="Disordered" evidence="5">
    <location>
        <begin position="309"/>
        <end position="403"/>
    </location>
</feature>
<feature type="region of interest" description="Disordered" evidence="5">
    <location>
        <begin position="651"/>
        <end position="673"/>
    </location>
</feature>